<evidence type="ECO:0000256" key="1">
    <source>
        <dbReference type="ARBA" id="ARBA00004141"/>
    </source>
</evidence>
<comment type="caution">
    <text evidence="18">The sequence shown here is derived from an EMBL/GenBank/DDBJ whole genome shotgun (WGS) entry which is preliminary data.</text>
</comment>
<dbReference type="Pfam" id="PF08409">
    <property type="entry name" value="TMTC_DUF1736"/>
    <property type="match status" value="1"/>
</dbReference>
<evidence type="ECO:0000259" key="16">
    <source>
        <dbReference type="Pfam" id="PF08409"/>
    </source>
</evidence>
<evidence type="ECO:0000313" key="19">
    <source>
        <dbReference type="Proteomes" id="UP000434957"/>
    </source>
</evidence>
<dbReference type="Pfam" id="PF13181">
    <property type="entry name" value="TPR_8"/>
    <property type="match status" value="1"/>
</dbReference>
<evidence type="ECO:0000256" key="4">
    <source>
        <dbReference type="ARBA" id="ARBA00007882"/>
    </source>
</evidence>
<keyword evidence="6" id="KW-0808">Transferase</keyword>
<evidence type="ECO:0000313" key="20">
    <source>
        <dbReference type="Proteomes" id="UP000435112"/>
    </source>
</evidence>
<feature type="repeat" description="TPR" evidence="13">
    <location>
        <begin position="681"/>
        <end position="714"/>
    </location>
</feature>
<dbReference type="EMBL" id="QXFT01000011">
    <property type="protein sequence ID" value="KAE9359908.1"/>
    <property type="molecule type" value="Genomic_DNA"/>
</dbReference>
<dbReference type="OrthoDB" id="66906at2759"/>
<feature type="signal peptide" evidence="15">
    <location>
        <begin position="1"/>
        <end position="28"/>
    </location>
</feature>
<gene>
    <name evidence="17" type="ORF">PR002_g2321</name>
    <name evidence="18" type="ORF">PR003_g518</name>
</gene>
<keyword evidence="15" id="KW-0732">Signal</keyword>
<keyword evidence="10" id="KW-0256">Endoplasmic reticulum</keyword>
<dbReference type="EMBL" id="QXFU01000078">
    <property type="protein sequence ID" value="KAE9045251.1"/>
    <property type="molecule type" value="Genomic_DNA"/>
</dbReference>
<keyword evidence="7 14" id="KW-0812">Transmembrane</keyword>
<dbReference type="InterPro" id="IPR052346">
    <property type="entry name" value="O-mannosyl-transferase_TMTC"/>
</dbReference>
<feature type="transmembrane region" description="Helical" evidence="14">
    <location>
        <begin position="346"/>
        <end position="364"/>
    </location>
</feature>
<feature type="transmembrane region" description="Helical" evidence="14">
    <location>
        <begin position="409"/>
        <end position="430"/>
    </location>
</feature>
<evidence type="ECO:0000256" key="2">
    <source>
        <dbReference type="ARBA" id="ARBA00004240"/>
    </source>
</evidence>
<evidence type="ECO:0000256" key="10">
    <source>
        <dbReference type="ARBA" id="ARBA00022824"/>
    </source>
</evidence>
<dbReference type="EC" id="2.4.1.109" evidence="5"/>
<proteinExistence type="inferred from homology"/>
<evidence type="ECO:0000256" key="13">
    <source>
        <dbReference type="PROSITE-ProRule" id="PRU00339"/>
    </source>
</evidence>
<dbReference type="Proteomes" id="UP000435112">
    <property type="component" value="Unassembled WGS sequence"/>
</dbReference>
<evidence type="ECO:0000256" key="7">
    <source>
        <dbReference type="ARBA" id="ARBA00022692"/>
    </source>
</evidence>
<feature type="transmembrane region" description="Helical" evidence="14">
    <location>
        <begin position="376"/>
        <end position="397"/>
    </location>
</feature>
<feature type="domain" description="DUF1736" evidence="16">
    <location>
        <begin position="296"/>
        <end position="355"/>
    </location>
</feature>
<comment type="subcellular location">
    <subcellularLocation>
        <location evidence="2">Endoplasmic reticulum</location>
    </subcellularLocation>
    <subcellularLocation>
        <location evidence="1">Membrane</location>
        <topology evidence="1">Multi-pass membrane protein</topology>
    </subcellularLocation>
</comment>
<evidence type="ECO:0000256" key="6">
    <source>
        <dbReference type="ARBA" id="ARBA00022679"/>
    </source>
</evidence>
<evidence type="ECO:0000313" key="18">
    <source>
        <dbReference type="EMBL" id="KAE9359908.1"/>
    </source>
</evidence>
<dbReference type="PANTHER" id="PTHR44227:SF3">
    <property type="entry name" value="PROTEIN O-MANNOSYL-TRANSFERASE TMTC4"/>
    <property type="match status" value="1"/>
</dbReference>
<dbReference type="GO" id="GO:0004169">
    <property type="term" value="F:dolichyl-phosphate-mannose-protein mannosyltransferase activity"/>
    <property type="evidence" value="ECO:0007669"/>
    <property type="project" value="UniProtKB-EC"/>
</dbReference>
<dbReference type="GO" id="GO:0016020">
    <property type="term" value="C:membrane"/>
    <property type="evidence" value="ECO:0007669"/>
    <property type="project" value="UniProtKB-SubCell"/>
</dbReference>
<dbReference type="PANTHER" id="PTHR44227">
    <property type="match status" value="1"/>
</dbReference>
<evidence type="ECO:0000313" key="17">
    <source>
        <dbReference type="EMBL" id="KAE9045251.1"/>
    </source>
</evidence>
<protein>
    <recommendedName>
        <fullName evidence="5">dolichyl-phosphate-mannose--protein mannosyltransferase</fullName>
        <ecNumber evidence="5">2.4.1.109</ecNumber>
    </recommendedName>
</protein>
<name>A0A6A4G9D4_9STRA</name>
<comment type="similarity">
    <text evidence="4">Belongs to the TMTC family.</text>
</comment>
<keyword evidence="8" id="KW-0677">Repeat</keyword>
<evidence type="ECO:0000256" key="5">
    <source>
        <dbReference type="ARBA" id="ARBA00012839"/>
    </source>
</evidence>
<dbReference type="InterPro" id="IPR011990">
    <property type="entry name" value="TPR-like_helical_dom_sf"/>
</dbReference>
<keyword evidence="12 14" id="KW-0472">Membrane</keyword>
<comment type="pathway">
    <text evidence="3">Protein modification; protein glycosylation.</text>
</comment>
<dbReference type="GO" id="GO:0005783">
    <property type="term" value="C:endoplasmic reticulum"/>
    <property type="evidence" value="ECO:0007669"/>
    <property type="project" value="UniProtKB-SubCell"/>
</dbReference>
<keyword evidence="19" id="KW-1185">Reference proteome</keyword>
<dbReference type="Proteomes" id="UP000434957">
    <property type="component" value="Unassembled WGS sequence"/>
</dbReference>
<feature type="chain" id="PRO_5033525489" description="dolichyl-phosphate-mannose--protein mannosyltransferase" evidence="15">
    <location>
        <begin position="29"/>
        <end position="787"/>
    </location>
</feature>
<evidence type="ECO:0000256" key="15">
    <source>
        <dbReference type="SAM" id="SignalP"/>
    </source>
</evidence>
<dbReference type="UniPathway" id="UPA00378"/>
<keyword evidence="11 14" id="KW-1133">Transmembrane helix</keyword>
<dbReference type="GO" id="GO:0030968">
    <property type="term" value="P:endoplasmic reticulum unfolded protein response"/>
    <property type="evidence" value="ECO:0007669"/>
    <property type="project" value="TreeGrafter"/>
</dbReference>
<feature type="transmembrane region" description="Helical" evidence="14">
    <location>
        <begin position="212"/>
        <end position="240"/>
    </location>
</feature>
<reference evidence="18 19" key="1">
    <citation type="submission" date="2018-08" db="EMBL/GenBank/DDBJ databases">
        <title>Genomic investigation of the strawberry pathogen Phytophthora fragariae indicates pathogenicity is determined by transcriptional variation in three key races.</title>
        <authorList>
            <person name="Adams T.M."/>
            <person name="Armitage A.D."/>
            <person name="Sobczyk M.K."/>
            <person name="Bates H.J."/>
            <person name="Dunwell J.M."/>
            <person name="Nellist C.F."/>
            <person name="Harrison R.J."/>
        </authorList>
    </citation>
    <scope>NUCLEOTIDE SEQUENCE [LARGE SCALE GENOMIC DNA]</scope>
    <source>
        <strain evidence="17 20">SCRP324</strain>
        <strain evidence="18 19">SCRP333</strain>
    </source>
</reference>
<dbReference type="Gene3D" id="1.25.40.10">
    <property type="entry name" value="Tetratricopeptide repeat domain"/>
    <property type="match status" value="1"/>
</dbReference>
<organism evidence="18 19">
    <name type="scientific">Phytophthora rubi</name>
    <dbReference type="NCBI Taxonomy" id="129364"/>
    <lineage>
        <taxon>Eukaryota</taxon>
        <taxon>Sar</taxon>
        <taxon>Stramenopiles</taxon>
        <taxon>Oomycota</taxon>
        <taxon>Peronosporomycetes</taxon>
        <taxon>Peronosporales</taxon>
        <taxon>Peronosporaceae</taxon>
        <taxon>Phytophthora</taxon>
    </lineage>
</organism>
<dbReference type="AlphaFoldDB" id="A0A6A4G9D4"/>
<dbReference type="SMART" id="SM00028">
    <property type="entry name" value="TPR"/>
    <property type="match status" value="2"/>
</dbReference>
<dbReference type="InterPro" id="IPR019734">
    <property type="entry name" value="TPR_rpt"/>
</dbReference>
<evidence type="ECO:0000256" key="12">
    <source>
        <dbReference type="ARBA" id="ARBA00023136"/>
    </source>
</evidence>
<evidence type="ECO:0000256" key="9">
    <source>
        <dbReference type="ARBA" id="ARBA00022803"/>
    </source>
</evidence>
<dbReference type="SUPFAM" id="SSF48452">
    <property type="entry name" value="TPR-like"/>
    <property type="match status" value="2"/>
</dbReference>
<evidence type="ECO:0000256" key="3">
    <source>
        <dbReference type="ARBA" id="ARBA00004922"/>
    </source>
</evidence>
<evidence type="ECO:0000256" key="8">
    <source>
        <dbReference type="ARBA" id="ARBA00022737"/>
    </source>
</evidence>
<dbReference type="InterPro" id="IPR013618">
    <property type="entry name" value="TMTC_DUF1736"/>
</dbReference>
<keyword evidence="9 13" id="KW-0802">TPR repeat</keyword>
<dbReference type="PROSITE" id="PS50005">
    <property type="entry name" value="TPR"/>
    <property type="match status" value="1"/>
</dbReference>
<feature type="transmembrane region" description="Helical" evidence="14">
    <location>
        <begin position="261"/>
        <end position="279"/>
    </location>
</feature>
<evidence type="ECO:0000256" key="11">
    <source>
        <dbReference type="ARBA" id="ARBA00022989"/>
    </source>
</evidence>
<accession>A0A6A4G9D4</accession>
<sequence>MMLDVSPREASALLVFLAALLTAWTANANGFVWDDRSAVLSNADAQSSGLLDVFRHDFWGTHIRSTHSHKSYRPLTVISFRLNFLLAGEHSAWFYHFTNALVHALCSVLVWKVADELFQQHERRLGEEKATENPQDASPTAASGRVEAAMEGEGGNLVGSVTAGLLFAVHPIHCDAVASIVGRADLLCTSLCLLAFMAYARGAGRGGTKWGAVALALVLTVAAGLCKELGFTNFALLVVYDLLRIHNYHSVNGGMKSMKRRIAVVVGVGILAALVRVWINGEHRHMEWNILANNVVVQESRLTRTLSYAHLHAWYLWKLVWPRWLSFDYGYDTIPVIESMTDPRNVYTLLAYTVVLIGLRSAVLQLCRSSKTPPSSLLMMSIAFGVIPFVPASNIIFPVGTVVAERLLYFPSVGFCLLVGCVIDHTLSIADKYTIQPSRIPGRRNNLSQTDSTHTLFSFAKRLVLTCGALLVAVGCYRSHLRNADWVSEEMLFKAAVKVLPTNVKVLSNEAKNLLNPDPDKALEYLRVAIGMVPKHIESQTNAGLAFVTLAARNNHDEDLFLHGIRHLYKSAILAPNHFHAPGFVGGELHRHWMKTRLQLPFGEPSLEDFLGSESTAIATKFLDHAIDHQSIYPTHFYNRGSIAFESGDLDTAIRFFRMTEVANGVIRDRKVDPELLVEASSIYNMLGVCFRKKGEVEKALEMLRKGIALYPEETDLHVNAAMILLHEGKQMEADAQLKAGLIAATQPGHIQKLHTIAEMLEASKMEKAVDLVLDQAAALERQYSSS</sequence>
<evidence type="ECO:0000256" key="14">
    <source>
        <dbReference type="SAM" id="Phobius"/>
    </source>
</evidence>